<dbReference type="Proteomes" id="UP000261905">
    <property type="component" value="Unassembled WGS sequence"/>
</dbReference>
<dbReference type="InterPro" id="IPR003594">
    <property type="entry name" value="HATPase_dom"/>
</dbReference>
<dbReference type="AlphaFoldDB" id="A0A371PNC8"/>
<dbReference type="SMART" id="SM00387">
    <property type="entry name" value="HATPase_c"/>
    <property type="match status" value="1"/>
</dbReference>
<dbReference type="OrthoDB" id="9813151at2"/>
<organism evidence="13 14">
    <name type="scientific">Paenibacillus paeoniae</name>
    <dbReference type="NCBI Taxonomy" id="2292705"/>
    <lineage>
        <taxon>Bacteria</taxon>
        <taxon>Bacillati</taxon>
        <taxon>Bacillota</taxon>
        <taxon>Bacilli</taxon>
        <taxon>Bacillales</taxon>
        <taxon>Paenibacillaceae</taxon>
        <taxon>Paenibacillus</taxon>
    </lineage>
</organism>
<dbReference type="FunFam" id="3.30.565.10:FF:000006">
    <property type="entry name" value="Sensor histidine kinase WalK"/>
    <property type="match status" value="1"/>
</dbReference>
<evidence type="ECO:0000256" key="2">
    <source>
        <dbReference type="ARBA" id="ARBA00004651"/>
    </source>
</evidence>
<keyword evidence="11" id="KW-0812">Transmembrane</keyword>
<keyword evidence="9" id="KW-0902">Two-component regulatory system</keyword>
<dbReference type="Gene3D" id="3.30.565.10">
    <property type="entry name" value="Histidine kinase-like ATPase, C-terminal domain"/>
    <property type="match status" value="1"/>
</dbReference>
<keyword evidence="5" id="KW-0808">Transferase</keyword>
<comment type="caution">
    <text evidence="13">The sequence shown here is derived from an EMBL/GenBank/DDBJ whole genome shotgun (WGS) entry which is preliminary data.</text>
</comment>
<dbReference type="Pfam" id="PF00512">
    <property type="entry name" value="HisKA"/>
    <property type="match status" value="1"/>
</dbReference>
<dbReference type="CDD" id="cd00082">
    <property type="entry name" value="HisKA"/>
    <property type="match status" value="1"/>
</dbReference>
<dbReference type="GO" id="GO:0004721">
    <property type="term" value="F:phosphoprotein phosphatase activity"/>
    <property type="evidence" value="ECO:0007669"/>
    <property type="project" value="TreeGrafter"/>
</dbReference>
<dbReference type="InterPro" id="IPR003661">
    <property type="entry name" value="HisK_dim/P_dom"/>
</dbReference>
<dbReference type="Gene3D" id="1.10.287.130">
    <property type="match status" value="1"/>
</dbReference>
<keyword evidence="11" id="KW-1133">Transmembrane helix</keyword>
<dbReference type="InterPro" id="IPR036890">
    <property type="entry name" value="HATPase_C_sf"/>
</dbReference>
<evidence type="ECO:0000256" key="5">
    <source>
        <dbReference type="ARBA" id="ARBA00022679"/>
    </source>
</evidence>
<keyword evidence="4" id="KW-0597">Phosphoprotein</keyword>
<dbReference type="PANTHER" id="PTHR45453">
    <property type="entry name" value="PHOSPHATE REGULON SENSOR PROTEIN PHOR"/>
    <property type="match status" value="1"/>
</dbReference>
<dbReference type="Pfam" id="PF02518">
    <property type="entry name" value="HATPase_c"/>
    <property type="match status" value="1"/>
</dbReference>
<evidence type="ECO:0000313" key="14">
    <source>
        <dbReference type="Proteomes" id="UP000261905"/>
    </source>
</evidence>
<protein>
    <recommendedName>
        <fullName evidence="3">histidine kinase</fullName>
        <ecNumber evidence="3">2.7.13.3</ecNumber>
    </recommendedName>
</protein>
<keyword evidence="8" id="KW-0067">ATP-binding</keyword>
<comment type="subcellular location">
    <subcellularLocation>
        <location evidence="2">Cell membrane</location>
        <topology evidence="2">Multi-pass membrane protein</topology>
    </subcellularLocation>
</comment>
<evidence type="ECO:0000259" key="12">
    <source>
        <dbReference type="PROSITE" id="PS50109"/>
    </source>
</evidence>
<feature type="domain" description="Histidine kinase" evidence="12">
    <location>
        <begin position="220"/>
        <end position="436"/>
    </location>
</feature>
<name>A0A371PNC8_9BACL</name>
<dbReference type="GO" id="GO:0005524">
    <property type="term" value="F:ATP binding"/>
    <property type="evidence" value="ECO:0007669"/>
    <property type="project" value="UniProtKB-KW"/>
</dbReference>
<dbReference type="InterPro" id="IPR004358">
    <property type="entry name" value="Sig_transdc_His_kin-like_C"/>
</dbReference>
<dbReference type="FunFam" id="1.10.287.130:FF:000001">
    <property type="entry name" value="Two-component sensor histidine kinase"/>
    <property type="match status" value="1"/>
</dbReference>
<evidence type="ECO:0000256" key="6">
    <source>
        <dbReference type="ARBA" id="ARBA00022741"/>
    </source>
</evidence>
<dbReference type="EMBL" id="QUBQ01000001">
    <property type="protein sequence ID" value="REK77688.1"/>
    <property type="molecule type" value="Genomic_DNA"/>
</dbReference>
<dbReference type="InterPro" id="IPR036097">
    <property type="entry name" value="HisK_dim/P_sf"/>
</dbReference>
<proteinExistence type="predicted"/>
<dbReference type="InterPro" id="IPR050351">
    <property type="entry name" value="BphY/WalK/GraS-like"/>
</dbReference>
<keyword evidence="10 11" id="KW-0472">Membrane</keyword>
<evidence type="ECO:0000256" key="11">
    <source>
        <dbReference type="SAM" id="Phobius"/>
    </source>
</evidence>
<keyword evidence="14" id="KW-1185">Reference proteome</keyword>
<evidence type="ECO:0000256" key="3">
    <source>
        <dbReference type="ARBA" id="ARBA00012438"/>
    </source>
</evidence>
<dbReference type="EC" id="2.7.13.3" evidence="3"/>
<reference evidence="13 14" key="1">
    <citation type="submission" date="2018-08" db="EMBL/GenBank/DDBJ databases">
        <title>Paenibacillus sp. M4BSY-1, whole genome shotgun sequence.</title>
        <authorList>
            <person name="Tuo L."/>
        </authorList>
    </citation>
    <scope>NUCLEOTIDE SEQUENCE [LARGE SCALE GENOMIC DNA]</scope>
    <source>
        <strain evidence="13 14">M4BSY-1</strain>
    </source>
</reference>
<dbReference type="PROSITE" id="PS50109">
    <property type="entry name" value="HIS_KIN"/>
    <property type="match status" value="1"/>
</dbReference>
<dbReference type="GO" id="GO:0016036">
    <property type="term" value="P:cellular response to phosphate starvation"/>
    <property type="evidence" value="ECO:0007669"/>
    <property type="project" value="TreeGrafter"/>
</dbReference>
<dbReference type="InterPro" id="IPR005467">
    <property type="entry name" value="His_kinase_dom"/>
</dbReference>
<gene>
    <name evidence="13" type="ORF">DX130_12045</name>
</gene>
<keyword evidence="6" id="KW-0547">Nucleotide-binding</keyword>
<evidence type="ECO:0000256" key="1">
    <source>
        <dbReference type="ARBA" id="ARBA00000085"/>
    </source>
</evidence>
<feature type="transmembrane region" description="Helical" evidence="11">
    <location>
        <begin position="12"/>
        <end position="32"/>
    </location>
</feature>
<evidence type="ECO:0000313" key="13">
    <source>
        <dbReference type="EMBL" id="REK77688.1"/>
    </source>
</evidence>
<dbReference type="RefSeq" id="WP_116045474.1">
    <property type="nucleotide sequence ID" value="NZ_QUBQ01000001.1"/>
</dbReference>
<evidence type="ECO:0000256" key="10">
    <source>
        <dbReference type="ARBA" id="ARBA00023136"/>
    </source>
</evidence>
<dbReference type="SMART" id="SM00388">
    <property type="entry name" value="HisKA"/>
    <property type="match status" value="1"/>
</dbReference>
<dbReference type="SUPFAM" id="SSF47384">
    <property type="entry name" value="Homodimeric domain of signal transducing histidine kinase"/>
    <property type="match status" value="1"/>
</dbReference>
<dbReference type="GO" id="GO:0005886">
    <property type="term" value="C:plasma membrane"/>
    <property type="evidence" value="ECO:0007669"/>
    <property type="project" value="UniProtKB-SubCell"/>
</dbReference>
<accession>A0A371PNC8</accession>
<dbReference type="GO" id="GO:0000155">
    <property type="term" value="F:phosphorelay sensor kinase activity"/>
    <property type="evidence" value="ECO:0007669"/>
    <property type="project" value="InterPro"/>
</dbReference>
<comment type="catalytic activity">
    <reaction evidence="1">
        <text>ATP + protein L-histidine = ADP + protein N-phospho-L-histidine.</text>
        <dbReference type="EC" id="2.7.13.3"/>
    </reaction>
</comment>
<dbReference type="SUPFAM" id="SSF55874">
    <property type="entry name" value="ATPase domain of HSP90 chaperone/DNA topoisomerase II/histidine kinase"/>
    <property type="match status" value="1"/>
</dbReference>
<dbReference type="PANTHER" id="PTHR45453:SF1">
    <property type="entry name" value="PHOSPHATE REGULON SENSOR PROTEIN PHOR"/>
    <property type="match status" value="1"/>
</dbReference>
<dbReference type="CDD" id="cd00075">
    <property type="entry name" value="HATPase"/>
    <property type="match status" value="1"/>
</dbReference>
<feature type="transmembrane region" description="Helical" evidence="11">
    <location>
        <begin position="176"/>
        <end position="200"/>
    </location>
</feature>
<keyword evidence="7 13" id="KW-0418">Kinase</keyword>
<dbReference type="PRINTS" id="PR00344">
    <property type="entry name" value="BCTRLSENSOR"/>
</dbReference>
<evidence type="ECO:0000256" key="8">
    <source>
        <dbReference type="ARBA" id="ARBA00022840"/>
    </source>
</evidence>
<evidence type="ECO:0000256" key="7">
    <source>
        <dbReference type="ARBA" id="ARBA00022777"/>
    </source>
</evidence>
<evidence type="ECO:0000256" key="4">
    <source>
        <dbReference type="ARBA" id="ARBA00022553"/>
    </source>
</evidence>
<sequence>MFRKTKTRLTLLNASVMFLILTLLGTSMYVYLRTAIIGQIDHAMQTRAAEYTVQRPQMGVYFSQGVAARIASIGTLSMTTSAFERAINMIVWDEELNPLTTLIPERFSPKLLEKLKGSIDATELFNVRHDGEVYRIVNIKITTDNAKRLNFISLQDSDGYIQLISDISTEIGMLNVVLGLIIIGIVFGGGLSVFAGLYLADRALVPIRSSWEKQQQFVADASHELRTPLAVLQTHTELLLRHPDHTIEQDSREISTILNEVRRMKKLVNGLLTLSQTDADKLELQMKPVSLGRLAEQVLEKVMPLASLKDINLSWHVNPNMMVNGDEERLQQLIMIVLDNAIKYTPSSGSVHLSCKVSSGYISLTVKDNGIGVAAADLPYIFDRFYRGDKGRSRSEGGAGLGLSIAKWIVLRHSGKIEASSIQHKGMKITITLPAL</sequence>
<evidence type="ECO:0000256" key="9">
    <source>
        <dbReference type="ARBA" id="ARBA00023012"/>
    </source>
</evidence>